<reference evidence="2" key="1">
    <citation type="submission" date="2023-07" db="EMBL/GenBank/DDBJ databases">
        <title>Between Cages and Wild: Unraveling the Impact of Captivity on Animal Microbiomes and Antimicrobial Resistance.</title>
        <authorList>
            <person name="Schmartz G.P."/>
            <person name="Rehner J."/>
            <person name="Schuff M.J."/>
            <person name="Becker S.L."/>
            <person name="Kravczyk M."/>
            <person name="Gurevich A."/>
            <person name="Francke R."/>
            <person name="Mueller R."/>
            <person name="Keller V."/>
            <person name="Keller A."/>
        </authorList>
    </citation>
    <scope>NUCLEOTIDE SEQUENCE</scope>
    <source>
        <strain evidence="2">S39M_St_73</strain>
    </source>
</reference>
<dbReference type="CDD" id="cd00761">
    <property type="entry name" value="Glyco_tranf_GTA_type"/>
    <property type="match status" value="1"/>
</dbReference>
<dbReference type="Pfam" id="PF00535">
    <property type="entry name" value="Glycos_transf_2"/>
    <property type="match status" value="1"/>
</dbReference>
<dbReference type="Proteomes" id="UP001171751">
    <property type="component" value="Unassembled WGS sequence"/>
</dbReference>
<name>A0AA43RK71_9LACT</name>
<evidence type="ECO:0000259" key="1">
    <source>
        <dbReference type="Pfam" id="PF00535"/>
    </source>
</evidence>
<dbReference type="EC" id="2.4.-.-" evidence="2"/>
<dbReference type="GO" id="GO:0016758">
    <property type="term" value="F:hexosyltransferase activity"/>
    <property type="evidence" value="ECO:0007669"/>
    <property type="project" value="UniProtKB-ARBA"/>
</dbReference>
<dbReference type="SUPFAM" id="SSF53448">
    <property type="entry name" value="Nucleotide-diphospho-sugar transferases"/>
    <property type="match status" value="1"/>
</dbReference>
<gene>
    <name evidence="2" type="ORF">Q4F26_01550</name>
</gene>
<evidence type="ECO:0000313" key="2">
    <source>
        <dbReference type="EMBL" id="MDO5457007.1"/>
    </source>
</evidence>
<feature type="domain" description="Glycosyltransferase 2-like" evidence="1">
    <location>
        <begin position="8"/>
        <end position="135"/>
    </location>
</feature>
<dbReference type="PANTHER" id="PTHR22916">
    <property type="entry name" value="GLYCOSYLTRANSFERASE"/>
    <property type="match status" value="1"/>
</dbReference>
<dbReference type="AlphaFoldDB" id="A0AA43RK71"/>
<dbReference type="Gene3D" id="3.90.550.10">
    <property type="entry name" value="Spore Coat Polysaccharide Biosynthesis Protein SpsA, Chain A"/>
    <property type="match status" value="1"/>
</dbReference>
<accession>A0AA43RK71</accession>
<proteinExistence type="predicted"/>
<keyword evidence="2" id="KW-0328">Glycosyltransferase</keyword>
<protein>
    <submittedName>
        <fullName evidence="2">Glycosyltransferase family 2 protein</fullName>
        <ecNumber evidence="2">2.4.-.-</ecNumber>
    </submittedName>
</protein>
<evidence type="ECO:0000313" key="3">
    <source>
        <dbReference type="Proteomes" id="UP001171751"/>
    </source>
</evidence>
<sequence>MSKRAHVSVVTPVYNAEEFLAATIESVLNQTYHDFEYLLVNDCSSDGSRTIIEEYAQKDPRIKLLDLEENSGAAVARNAGIEQAQGRFIAFIDSDDCWYPEKLEKQLAFMTGVPNRPFTYTNFERITEDGERIGSQNLPERLNYSGLLKNTAIACSTVIIDREIIGDFRMPLKRKGQDTATWLMILRDHDYAYLLPEVLNQYRQRTGSLSDNKWKALARTWDTYRNYENLSFGRAAYYFVHYAFNAVKRRVQK</sequence>
<comment type="caution">
    <text evidence="2">The sequence shown here is derived from an EMBL/GenBank/DDBJ whole genome shotgun (WGS) entry which is preliminary data.</text>
</comment>
<keyword evidence="3" id="KW-1185">Reference proteome</keyword>
<dbReference type="InterPro" id="IPR001173">
    <property type="entry name" value="Glyco_trans_2-like"/>
</dbReference>
<organism evidence="2 3">
    <name type="scientific">Atopococcus tabaci</name>
    <dbReference type="NCBI Taxonomy" id="269774"/>
    <lineage>
        <taxon>Bacteria</taxon>
        <taxon>Bacillati</taxon>
        <taxon>Bacillota</taxon>
        <taxon>Bacilli</taxon>
        <taxon>Lactobacillales</taxon>
        <taxon>Carnobacteriaceae</taxon>
        <taxon>Atopococcus</taxon>
    </lineage>
</organism>
<dbReference type="PANTHER" id="PTHR22916:SF3">
    <property type="entry name" value="UDP-GLCNAC:BETAGAL BETA-1,3-N-ACETYLGLUCOSAMINYLTRANSFERASE-LIKE PROTEIN 1"/>
    <property type="match status" value="1"/>
</dbReference>
<dbReference type="InterPro" id="IPR029044">
    <property type="entry name" value="Nucleotide-diphossugar_trans"/>
</dbReference>
<keyword evidence="2" id="KW-0808">Transferase</keyword>
<dbReference type="EMBL" id="JAUNQW010000004">
    <property type="protein sequence ID" value="MDO5457007.1"/>
    <property type="molecule type" value="Genomic_DNA"/>
</dbReference>